<evidence type="ECO:0000313" key="3">
    <source>
        <dbReference type="Proteomes" id="UP000471521"/>
    </source>
</evidence>
<protein>
    <submittedName>
        <fullName evidence="2">Uncharacterized protein</fullName>
    </submittedName>
</protein>
<dbReference type="Proteomes" id="UP000471521">
    <property type="component" value="Unassembled WGS sequence"/>
</dbReference>
<proteinExistence type="predicted"/>
<organism evidence="2 3">
    <name type="scientific">Halobacterium bonnevillei</name>
    <dbReference type="NCBI Taxonomy" id="2692200"/>
    <lineage>
        <taxon>Archaea</taxon>
        <taxon>Methanobacteriati</taxon>
        <taxon>Methanobacteriota</taxon>
        <taxon>Stenosarchaea group</taxon>
        <taxon>Halobacteria</taxon>
        <taxon>Halobacteriales</taxon>
        <taxon>Halobacteriaceae</taxon>
        <taxon>Halobacterium</taxon>
    </lineage>
</organism>
<name>A0A6B0SIB9_9EURY</name>
<evidence type="ECO:0000313" key="2">
    <source>
        <dbReference type="EMBL" id="MXR19601.1"/>
    </source>
</evidence>
<sequence>MSQTTENNYASLFVDLTGRDTITERRTDGPDRRLQNDDDRDVTTYVADNAREHGLDDAIEAPDTE</sequence>
<dbReference type="AlphaFoldDB" id="A0A6B0SIB9"/>
<feature type="compositionally biased region" description="Polar residues" evidence="1">
    <location>
        <begin position="1"/>
        <end position="10"/>
    </location>
</feature>
<accession>A0A6B0SIB9</accession>
<keyword evidence="3" id="KW-1185">Reference proteome</keyword>
<feature type="compositionally biased region" description="Basic and acidic residues" evidence="1">
    <location>
        <begin position="17"/>
        <end position="37"/>
    </location>
</feature>
<dbReference type="RefSeq" id="WP_159525185.1">
    <property type="nucleotide sequence ID" value="NZ_WUUU01000009.1"/>
</dbReference>
<dbReference type="EMBL" id="WUUU01000009">
    <property type="protein sequence ID" value="MXR19601.1"/>
    <property type="molecule type" value="Genomic_DNA"/>
</dbReference>
<gene>
    <name evidence="2" type="ORF">GRX66_02885</name>
</gene>
<dbReference type="OrthoDB" id="252181at2157"/>
<evidence type="ECO:0000256" key="1">
    <source>
        <dbReference type="SAM" id="MobiDB-lite"/>
    </source>
</evidence>
<comment type="caution">
    <text evidence="2">The sequence shown here is derived from an EMBL/GenBank/DDBJ whole genome shotgun (WGS) entry which is preliminary data.</text>
</comment>
<reference evidence="2 3" key="1">
    <citation type="submission" date="2019-12" db="EMBL/GenBank/DDBJ databases">
        <title>Isolation and characterization of three novel carbon monoxide-oxidizing members of Halobacteria from salione crusts and soils.</title>
        <authorList>
            <person name="Myers M.R."/>
            <person name="King G.M."/>
        </authorList>
    </citation>
    <scope>NUCLEOTIDE SEQUENCE [LARGE SCALE GENOMIC DNA]</scope>
    <source>
        <strain evidence="2 3">PCN9</strain>
    </source>
</reference>
<feature type="region of interest" description="Disordered" evidence="1">
    <location>
        <begin position="1"/>
        <end position="42"/>
    </location>
</feature>